<dbReference type="AlphaFoldDB" id="A0AAV9IHR6"/>
<name>A0AAV9IHR6_9RHOD</name>
<evidence type="ECO:0000313" key="6">
    <source>
        <dbReference type="EMBL" id="KAK4526874.1"/>
    </source>
</evidence>
<comment type="caution">
    <text evidence="6">The sequence shown here is derived from an EMBL/GenBank/DDBJ whole genome shotgun (WGS) entry which is preliminary data.</text>
</comment>
<feature type="transmembrane region" description="Helical" evidence="5">
    <location>
        <begin position="226"/>
        <end position="247"/>
    </location>
</feature>
<keyword evidence="3 5" id="KW-1133">Transmembrane helix</keyword>
<keyword evidence="4 5" id="KW-0472">Membrane</keyword>
<keyword evidence="5" id="KW-0496">Mitochondrion</keyword>
<gene>
    <name evidence="6" type="ORF">GAYE_SCF28MG4792</name>
</gene>
<dbReference type="CDD" id="cd06662">
    <property type="entry name" value="SURF1"/>
    <property type="match status" value="1"/>
</dbReference>
<keyword evidence="2 5" id="KW-0812">Transmembrane</keyword>
<dbReference type="GO" id="GO:0005743">
    <property type="term" value="C:mitochondrial inner membrane"/>
    <property type="evidence" value="ECO:0007669"/>
    <property type="project" value="UniProtKB-SubCell"/>
</dbReference>
<accession>A0AAV9IHR6</accession>
<dbReference type="Proteomes" id="UP001300502">
    <property type="component" value="Unassembled WGS sequence"/>
</dbReference>
<organism evidence="6 7">
    <name type="scientific">Galdieria yellowstonensis</name>
    <dbReference type="NCBI Taxonomy" id="3028027"/>
    <lineage>
        <taxon>Eukaryota</taxon>
        <taxon>Rhodophyta</taxon>
        <taxon>Bangiophyceae</taxon>
        <taxon>Galdieriales</taxon>
        <taxon>Galdieriaceae</taxon>
        <taxon>Galdieria</taxon>
    </lineage>
</organism>
<dbReference type="PANTHER" id="PTHR23427">
    <property type="entry name" value="SURFEIT LOCUS PROTEIN"/>
    <property type="match status" value="1"/>
</dbReference>
<keyword evidence="5" id="KW-0999">Mitochondrion inner membrane</keyword>
<keyword evidence="7" id="KW-1185">Reference proteome</keyword>
<feature type="transmembrane region" description="Helical" evidence="5">
    <location>
        <begin position="12"/>
        <end position="32"/>
    </location>
</feature>
<comment type="function">
    <text evidence="5">Probably involved in the biogenesis of the COX complex.</text>
</comment>
<evidence type="ECO:0000256" key="1">
    <source>
        <dbReference type="ARBA" id="ARBA00004370"/>
    </source>
</evidence>
<evidence type="ECO:0000256" key="3">
    <source>
        <dbReference type="ARBA" id="ARBA00022989"/>
    </source>
</evidence>
<evidence type="ECO:0000256" key="5">
    <source>
        <dbReference type="RuleBase" id="RU363076"/>
    </source>
</evidence>
<dbReference type="PROSITE" id="PS50895">
    <property type="entry name" value="SURF1"/>
    <property type="match status" value="1"/>
</dbReference>
<dbReference type="InterPro" id="IPR002994">
    <property type="entry name" value="Surf1/Shy1"/>
</dbReference>
<comment type="similarity">
    <text evidence="5">Belongs to the SURF1 family.</text>
</comment>
<evidence type="ECO:0000256" key="4">
    <source>
        <dbReference type="ARBA" id="ARBA00023136"/>
    </source>
</evidence>
<evidence type="ECO:0000256" key="2">
    <source>
        <dbReference type="ARBA" id="ARBA00022692"/>
    </source>
</evidence>
<dbReference type="InterPro" id="IPR045214">
    <property type="entry name" value="Surf1/Surf4"/>
</dbReference>
<sequence>MSPIKPFSSSSLWLPRVVFGSLSLVTFGLGTWQVKRYWWKRNLLEEREAKLRAPKITLPSRVVKENEHRVAQASGTFQHDKECLIGPRPAPSYIPMHMLHWGGSVGYHVVTPFLRQNGEEPILVNRGWIPQRLASHRTRAKDDFYGNVTIEGIVSSGEIPSRYTPDNEPESGSWLWLDAIAISDSLGFKQPAYVLNLLSPVPPSGWPWPHRLESFKDFTIMPSTHLLYVGTWYGLSITFAVLTWINFGPQRVRARYS</sequence>
<protein>
    <recommendedName>
        <fullName evidence="5">SURF1-like protein</fullName>
    </recommendedName>
</protein>
<evidence type="ECO:0000313" key="7">
    <source>
        <dbReference type="Proteomes" id="UP001300502"/>
    </source>
</evidence>
<dbReference type="EMBL" id="JANCYU010000044">
    <property type="protein sequence ID" value="KAK4526874.1"/>
    <property type="molecule type" value="Genomic_DNA"/>
</dbReference>
<dbReference type="PANTHER" id="PTHR23427:SF2">
    <property type="entry name" value="SURFEIT LOCUS PROTEIN 1"/>
    <property type="match status" value="1"/>
</dbReference>
<dbReference type="Pfam" id="PF02104">
    <property type="entry name" value="SURF1"/>
    <property type="match status" value="1"/>
</dbReference>
<reference evidence="6 7" key="1">
    <citation type="submission" date="2022-07" db="EMBL/GenBank/DDBJ databases">
        <title>Genome-wide signatures of adaptation to extreme environments.</title>
        <authorList>
            <person name="Cho C.H."/>
            <person name="Yoon H.S."/>
        </authorList>
    </citation>
    <scope>NUCLEOTIDE SEQUENCE [LARGE SCALE GENOMIC DNA]</scope>
    <source>
        <strain evidence="6 7">108.79 E11</strain>
    </source>
</reference>
<comment type="subcellular location">
    <subcellularLocation>
        <location evidence="1">Membrane</location>
    </subcellularLocation>
    <subcellularLocation>
        <location evidence="5">Mitochondrion inner membrane</location>
        <topology evidence="5">Multi-pass membrane protein</topology>
    </subcellularLocation>
</comment>
<proteinExistence type="inferred from homology"/>